<dbReference type="InterPro" id="IPR029060">
    <property type="entry name" value="PIN-like_dom_sf"/>
</dbReference>
<dbReference type="RefSeq" id="WP_028907714.1">
    <property type="nucleotide sequence ID" value="NZ_BPTT01000001.1"/>
</dbReference>
<evidence type="ECO:0000313" key="3">
    <source>
        <dbReference type="Proteomes" id="UP000887097"/>
    </source>
</evidence>
<feature type="domain" description="PIN" evidence="1">
    <location>
        <begin position="2"/>
        <end position="125"/>
    </location>
</feature>
<reference evidence="2" key="1">
    <citation type="submission" date="2021-08" db="EMBL/GenBank/DDBJ databases">
        <title>Prevotella lacticifex sp. nov., isolated from rumen of cow.</title>
        <authorList>
            <person name="Shinkai T."/>
            <person name="Ikeyama N."/>
            <person name="Kumagai M."/>
            <person name="Ohmori H."/>
            <person name="Sakamoto M."/>
            <person name="Ohkuma M."/>
            <person name="Mitsumori M."/>
        </authorList>
    </citation>
    <scope>NUCLEOTIDE SEQUENCE</scope>
    <source>
        <strain evidence="2">JCM 8259</strain>
    </source>
</reference>
<protein>
    <submittedName>
        <fullName evidence="2">Twitching motility protein PilT</fullName>
    </submittedName>
</protein>
<organism evidence="2 3">
    <name type="scientific">Xylanibacter ruminicola</name>
    <name type="common">Prevotella ruminicola</name>
    <dbReference type="NCBI Taxonomy" id="839"/>
    <lineage>
        <taxon>Bacteria</taxon>
        <taxon>Pseudomonadati</taxon>
        <taxon>Bacteroidota</taxon>
        <taxon>Bacteroidia</taxon>
        <taxon>Bacteroidales</taxon>
        <taxon>Prevotellaceae</taxon>
        <taxon>Xylanibacter</taxon>
    </lineage>
</organism>
<dbReference type="EMBL" id="BPTT01000001">
    <property type="protein sequence ID" value="GJG34202.1"/>
    <property type="molecule type" value="Genomic_DNA"/>
</dbReference>
<name>A0AA37MPT0_XYLRU</name>
<evidence type="ECO:0000259" key="1">
    <source>
        <dbReference type="Pfam" id="PF13470"/>
    </source>
</evidence>
<dbReference type="Proteomes" id="UP000887097">
    <property type="component" value="Unassembled WGS sequence"/>
</dbReference>
<dbReference type="AlphaFoldDB" id="A0AA37MPT0"/>
<dbReference type="SUPFAM" id="SSF88723">
    <property type="entry name" value="PIN domain-like"/>
    <property type="match status" value="1"/>
</dbReference>
<dbReference type="Gene3D" id="3.40.50.1010">
    <property type="entry name" value="5'-nuclease"/>
    <property type="match status" value="1"/>
</dbReference>
<dbReference type="Pfam" id="PF13470">
    <property type="entry name" value="PIN_3"/>
    <property type="match status" value="1"/>
</dbReference>
<sequence>MKVFIDTNIILEYFMHREKYEVAEKLLKELHNRGAQMFMSVGAFYTIHFIILKYLHKEQGLVGEVCLQSLRIIMNKILQMFDIAEHDKNSLLQGVSDKRYKDLEDSCQYQVAQKVGCEALVSFNISDYKESTDGQVKIYTPQQFIEQELVER</sequence>
<accession>A0AA37MPT0</accession>
<gene>
    <name evidence="2" type="ORF">PRMUPPPA20_23110</name>
</gene>
<dbReference type="GeneID" id="31501340"/>
<dbReference type="InterPro" id="IPR002716">
    <property type="entry name" value="PIN_dom"/>
</dbReference>
<evidence type="ECO:0000313" key="2">
    <source>
        <dbReference type="EMBL" id="GJG34202.1"/>
    </source>
</evidence>
<proteinExistence type="predicted"/>
<comment type="caution">
    <text evidence="2">The sequence shown here is derived from an EMBL/GenBank/DDBJ whole genome shotgun (WGS) entry which is preliminary data.</text>
</comment>